<keyword evidence="2" id="KW-1185">Reference proteome</keyword>
<evidence type="ECO:0000313" key="1">
    <source>
        <dbReference type="EMBL" id="MBS0030403.1"/>
    </source>
</evidence>
<dbReference type="Gene3D" id="3.30.530.20">
    <property type="match status" value="1"/>
</dbReference>
<dbReference type="Proteomes" id="UP000676386">
    <property type="component" value="Unassembled WGS sequence"/>
</dbReference>
<dbReference type="InterPro" id="IPR023393">
    <property type="entry name" value="START-like_dom_sf"/>
</dbReference>
<dbReference type="SUPFAM" id="SSF55961">
    <property type="entry name" value="Bet v1-like"/>
    <property type="match status" value="1"/>
</dbReference>
<dbReference type="EMBL" id="JAGTXB010000014">
    <property type="protein sequence ID" value="MBS0030403.1"/>
    <property type="molecule type" value="Genomic_DNA"/>
</dbReference>
<organism evidence="1 2">
    <name type="scientific">Chitinophaga hostae</name>
    <dbReference type="NCBI Taxonomy" id="2831022"/>
    <lineage>
        <taxon>Bacteria</taxon>
        <taxon>Pseudomonadati</taxon>
        <taxon>Bacteroidota</taxon>
        <taxon>Chitinophagia</taxon>
        <taxon>Chitinophagales</taxon>
        <taxon>Chitinophagaceae</taxon>
        <taxon>Chitinophaga</taxon>
    </lineage>
</organism>
<protein>
    <submittedName>
        <fullName evidence="1">SRPBCC domain-containing protein</fullName>
    </submittedName>
</protein>
<name>A0ABS5J5S8_9BACT</name>
<reference evidence="1 2" key="1">
    <citation type="submission" date="2021-04" db="EMBL/GenBank/DDBJ databases">
        <title>Chitinophaga sp. nov., isolated from the rhizosphere soil.</title>
        <authorList>
            <person name="He S."/>
        </authorList>
    </citation>
    <scope>NUCLEOTIDE SEQUENCE [LARGE SCALE GENOMIC DNA]</scope>
    <source>
        <strain evidence="1 2">2R12</strain>
    </source>
</reference>
<evidence type="ECO:0000313" key="2">
    <source>
        <dbReference type="Proteomes" id="UP000676386"/>
    </source>
</evidence>
<comment type="caution">
    <text evidence="1">The sequence shown here is derived from an EMBL/GenBank/DDBJ whole genome shotgun (WGS) entry which is preliminary data.</text>
</comment>
<gene>
    <name evidence="1" type="ORF">KE626_23960</name>
</gene>
<sequence>MNQQDYQSRIVANTTAGKAFNSINNVAAWWTENTEGSATRLNDVFTVHFGATYMTFNVVEFVPNKKAVWLVTDCFIPQLKDKKEWNDTRISFEITTEAHLTTIDFMHIGIVPGIECYDSCVKSWDQFTKTSLFNLITNGKGAPIKKVLVS</sequence>
<accession>A0ABS5J5S8</accession>
<proteinExistence type="predicted"/>
<dbReference type="RefSeq" id="WP_211975543.1">
    <property type="nucleotide sequence ID" value="NZ_CBFHAM010000008.1"/>
</dbReference>